<dbReference type="EMBL" id="CM056742">
    <property type="protein sequence ID" value="KAJ8675717.1"/>
    <property type="molecule type" value="Genomic_DNA"/>
</dbReference>
<evidence type="ECO:0000313" key="1">
    <source>
        <dbReference type="EMBL" id="KAJ8675717.1"/>
    </source>
</evidence>
<gene>
    <name evidence="1" type="ORF">QAD02_011503</name>
</gene>
<reference evidence="1" key="1">
    <citation type="submission" date="2023-04" db="EMBL/GenBank/DDBJ databases">
        <title>A chromosome-level genome assembly of the parasitoid wasp Eretmocerus hayati.</title>
        <authorList>
            <person name="Zhong Y."/>
            <person name="Liu S."/>
            <person name="Liu Y."/>
        </authorList>
    </citation>
    <scope>NUCLEOTIDE SEQUENCE</scope>
    <source>
        <strain evidence="1">ZJU_SS_LIU_2023</strain>
    </source>
</reference>
<dbReference type="Proteomes" id="UP001239111">
    <property type="component" value="Chromosome 2"/>
</dbReference>
<accession>A0ACC2NZU5</accession>
<keyword evidence="2" id="KW-1185">Reference proteome</keyword>
<evidence type="ECO:0000313" key="2">
    <source>
        <dbReference type="Proteomes" id="UP001239111"/>
    </source>
</evidence>
<sequence length="290" mass="33194">MSRKYCVRWESDPRFAEWLTRDPQNKDRRYCKLCRRSLGPVISTLKKHASKHPRKNVTDTDAMRGSVTHEEANLSGNILGSLTGEDNAEEIPCLNDSQLIEHPNVEHEGILPSTDSTNDIHHNCDMSCLQLRNCDELIVFPDNSVDSVYLEELSHPQLLCTSDEPVAVDIEPETSRIQGICQGFAFDVTPYLEKNMLTASQGAEFAKWMVYTNEEKTRVRCILCQSDLQAVYDSLTHHHNSRKHKINANEMDPCEGMDYQRTMTEMQFVAFIVTKNLSFLLLDELIPFLK</sequence>
<proteinExistence type="predicted"/>
<name>A0ACC2NZU5_9HYME</name>
<comment type="caution">
    <text evidence="1">The sequence shown here is derived from an EMBL/GenBank/DDBJ whole genome shotgun (WGS) entry which is preliminary data.</text>
</comment>
<organism evidence="1 2">
    <name type="scientific">Eretmocerus hayati</name>
    <dbReference type="NCBI Taxonomy" id="131215"/>
    <lineage>
        <taxon>Eukaryota</taxon>
        <taxon>Metazoa</taxon>
        <taxon>Ecdysozoa</taxon>
        <taxon>Arthropoda</taxon>
        <taxon>Hexapoda</taxon>
        <taxon>Insecta</taxon>
        <taxon>Pterygota</taxon>
        <taxon>Neoptera</taxon>
        <taxon>Endopterygota</taxon>
        <taxon>Hymenoptera</taxon>
        <taxon>Apocrita</taxon>
        <taxon>Proctotrupomorpha</taxon>
        <taxon>Chalcidoidea</taxon>
        <taxon>Aphelinidae</taxon>
        <taxon>Aphelininae</taxon>
        <taxon>Eretmocerus</taxon>
    </lineage>
</organism>
<protein>
    <submittedName>
        <fullName evidence="1">Uncharacterized protein</fullName>
    </submittedName>
</protein>